<sequence length="383" mass="40527">GSATQSAAIQGISASVASGVSPVSHPSHHQMQSAAAGYSSAPPPLGSGSGGFHGFSPAYAPGGHTSYGGLMNQYQNCQGLGESVLHQDSNHVMGSDVMLGKGKKKKMRKPRTIYSSLQLQALNRRFQQTQYLALPERAELAATLGLTQTQVKIWFQNRRSKCKKLMKQGIHDKDNPLMSPGSNSSNNNNAGSPGSITSPILTSMPANTSSELGTPGSTGNSQDAMNIGGISQPPSWTPPSGEEQTSPIPQNSMSPNHSMTSPHTSGGVNTSPYTMMTSHHNMTAHHHQAMKTEMSSPVPTNGSPSIMPSYPLNNGSINHPGVNEPLVPAYVGGPPLHHQVNPPMQPHHMMSASFWYSGGESDPAQQSLQHMEARGIRDAGYLK</sequence>
<evidence type="ECO:0000256" key="5">
    <source>
        <dbReference type="PROSITE-ProRule" id="PRU00108"/>
    </source>
</evidence>
<protein>
    <recommendedName>
        <fullName evidence="8">Homeobox domain-containing protein</fullName>
    </recommendedName>
</protein>
<dbReference type="InterPro" id="IPR001356">
    <property type="entry name" value="HD"/>
</dbReference>
<dbReference type="PROSITE" id="PS00027">
    <property type="entry name" value="HOMEOBOX_1"/>
    <property type="match status" value="1"/>
</dbReference>
<organism evidence="9 10">
    <name type="scientific">Ciona savignyi</name>
    <name type="common">Pacific transparent sea squirt</name>
    <dbReference type="NCBI Taxonomy" id="51511"/>
    <lineage>
        <taxon>Eukaryota</taxon>
        <taxon>Metazoa</taxon>
        <taxon>Chordata</taxon>
        <taxon>Tunicata</taxon>
        <taxon>Ascidiacea</taxon>
        <taxon>Phlebobranchia</taxon>
        <taxon>Cionidae</taxon>
        <taxon>Ciona</taxon>
    </lineage>
</organism>
<evidence type="ECO:0000256" key="1">
    <source>
        <dbReference type="ARBA" id="ARBA00007916"/>
    </source>
</evidence>
<dbReference type="Ensembl" id="ENSCSAVT00000005021.1">
    <property type="protein sequence ID" value="ENSCSAVP00000004951.1"/>
    <property type="gene ID" value="ENSCSAVG00000002951.1"/>
</dbReference>
<dbReference type="HOGENOM" id="CLU_722698_0_0_1"/>
<comment type="similarity">
    <text evidence="1">Belongs to the distal-less homeobox family.</text>
</comment>
<dbReference type="SMART" id="SM00389">
    <property type="entry name" value="HOX"/>
    <property type="match status" value="1"/>
</dbReference>
<keyword evidence="2 5" id="KW-0238">DNA-binding</keyword>
<feature type="compositionally biased region" description="Polar residues" evidence="7">
    <location>
        <begin position="196"/>
        <end position="224"/>
    </location>
</feature>
<evidence type="ECO:0000313" key="9">
    <source>
        <dbReference type="Ensembl" id="ENSCSAVP00000004951.1"/>
    </source>
</evidence>
<dbReference type="InterPro" id="IPR020479">
    <property type="entry name" value="HD_metazoa"/>
</dbReference>
<proteinExistence type="inferred from homology"/>
<dbReference type="AlphaFoldDB" id="H2YI02"/>
<keyword evidence="4 5" id="KW-0539">Nucleus</keyword>
<evidence type="ECO:0000256" key="3">
    <source>
        <dbReference type="ARBA" id="ARBA00023155"/>
    </source>
</evidence>
<accession>H2YI02</accession>
<dbReference type="PROSITE" id="PS50071">
    <property type="entry name" value="HOMEOBOX_2"/>
    <property type="match status" value="1"/>
</dbReference>
<dbReference type="GO" id="GO:0000981">
    <property type="term" value="F:DNA-binding transcription factor activity, RNA polymerase II-specific"/>
    <property type="evidence" value="ECO:0007669"/>
    <property type="project" value="InterPro"/>
</dbReference>
<dbReference type="PRINTS" id="PR00024">
    <property type="entry name" value="HOMEOBOX"/>
</dbReference>
<dbReference type="GO" id="GO:0000978">
    <property type="term" value="F:RNA polymerase II cis-regulatory region sequence-specific DNA binding"/>
    <property type="evidence" value="ECO:0007669"/>
    <property type="project" value="TreeGrafter"/>
</dbReference>
<dbReference type="PANTHER" id="PTHR24327:SF81">
    <property type="entry name" value="HOMEOTIC PROTEIN DISTAL-LESS-RELATED"/>
    <property type="match status" value="1"/>
</dbReference>
<dbReference type="OMA" id="QDAMNIG"/>
<feature type="compositionally biased region" description="Polar residues" evidence="7">
    <location>
        <begin position="242"/>
        <end position="276"/>
    </location>
</feature>
<dbReference type="PANTHER" id="PTHR24327">
    <property type="entry name" value="HOMEOBOX PROTEIN"/>
    <property type="match status" value="1"/>
</dbReference>
<dbReference type="InParanoid" id="H2YI02"/>
<dbReference type="InterPro" id="IPR017970">
    <property type="entry name" value="Homeobox_CS"/>
</dbReference>
<dbReference type="Pfam" id="PF00046">
    <property type="entry name" value="Homeodomain"/>
    <property type="match status" value="1"/>
</dbReference>
<evidence type="ECO:0000256" key="6">
    <source>
        <dbReference type="RuleBase" id="RU000682"/>
    </source>
</evidence>
<dbReference type="eggNOG" id="KOG0850">
    <property type="taxonomic scope" value="Eukaryota"/>
</dbReference>
<dbReference type="SUPFAM" id="SSF46689">
    <property type="entry name" value="Homeodomain-like"/>
    <property type="match status" value="1"/>
</dbReference>
<evidence type="ECO:0000259" key="8">
    <source>
        <dbReference type="PROSITE" id="PS50071"/>
    </source>
</evidence>
<reference evidence="10" key="1">
    <citation type="submission" date="2003-08" db="EMBL/GenBank/DDBJ databases">
        <authorList>
            <person name="Birren B."/>
            <person name="Nusbaum C."/>
            <person name="Abebe A."/>
            <person name="Abouelleil A."/>
            <person name="Adekoya E."/>
            <person name="Ait-zahra M."/>
            <person name="Allen N."/>
            <person name="Allen T."/>
            <person name="An P."/>
            <person name="Anderson M."/>
            <person name="Anderson S."/>
            <person name="Arachchi H."/>
            <person name="Armbruster J."/>
            <person name="Bachantsang P."/>
            <person name="Baldwin J."/>
            <person name="Barry A."/>
            <person name="Bayul T."/>
            <person name="Blitshsteyn B."/>
            <person name="Bloom T."/>
            <person name="Blye J."/>
            <person name="Boguslavskiy L."/>
            <person name="Borowsky M."/>
            <person name="Boukhgalter B."/>
            <person name="Brunache A."/>
            <person name="Butler J."/>
            <person name="Calixte N."/>
            <person name="Calvo S."/>
            <person name="Camarata J."/>
            <person name="Campo K."/>
            <person name="Chang J."/>
            <person name="Cheshatsang Y."/>
            <person name="Citroen M."/>
            <person name="Collymore A."/>
            <person name="Considine T."/>
            <person name="Cook A."/>
            <person name="Cooke P."/>
            <person name="Corum B."/>
            <person name="Cuomo C."/>
            <person name="David R."/>
            <person name="Dawoe T."/>
            <person name="Degray S."/>
            <person name="Dodge S."/>
            <person name="Dooley K."/>
            <person name="Dorje P."/>
            <person name="Dorjee K."/>
            <person name="Dorris L."/>
            <person name="Duffey N."/>
            <person name="Dupes A."/>
            <person name="Elkins T."/>
            <person name="Engels R."/>
            <person name="Erickson J."/>
            <person name="Farina A."/>
            <person name="Faro S."/>
            <person name="Ferreira P."/>
            <person name="Fischer H."/>
            <person name="Fitzgerald M."/>
            <person name="Foley K."/>
            <person name="Gage D."/>
            <person name="Galagan J."/>
            <person name="Gearin G."/>
            <person name="Gnerre S."/>
            <person name="Gnirke A."/>
            <person name="Goyette A."/>
            <person name="Graham J."/>
            <person name="Grandbois E."/>
            <person name="Gyaltsen K."/>
            <person name="Hafez N."/>
            <person name="Hagopian D."/>
            <person name="Hagos B."/>
            <person name="Hall J."/>
            <person name="Hatcher B."/>
            <person name="Heller A."/>
            <person name="Higgins H."/>
            <person name="Honan T."/>
            <person name="Horn A."/>
            <person name="Houde N."/>
            <person name="Hughes L."/>
            <person name="Hulme W."/>
            <person name="Husby E."/>
            <person name="Iliev I."/>
            <person name="Jaffe D."/>
            <person name="Jones C."/>
            <person name="Kamal M."/>
            <person name="Kamat A."/>
            <person name="Kamvysselis M."/>
            <person name="Karlsson E."/>
            <person name="Kells C."/>
            <person name="Kieu A."/>
            <person name="Kisner P."/>
            <person name="Kodira C."/>
            <person name="Kulbokas E."/>
            <person name="Labutti K."/>
            <person name="Lama D."/>
            <person name="Landers T."/>
            <person name="Leger J."/>
            <person name="Levine S."/>
            <person name="Lewis D."/>
            <person name="Lewis T."/>
            <person name="Lindblad-toh K."/>
            <person name="Liu X."/>
            <person name="Lokyitsang T."/>
            <person name="Lokyitsang Y."/>
            <person name="Lucien O."/>
            <person name="Lui A."/>
            <person name="Ma L.J."/>
            <person name="Mabbitt R."/>
            <person name="Macdonald J."/>
            <person name="Maclean C."/>
            <person name="Major J."/>
            <person name="Manning J."/>
            <person name="Marabella R."/>
            <person name="Maru K."/>
            <person name="Matthews C."/>
            <person name="Mauceli E."/>
            <person name="Mccarthy M."/>
            <person name="Mcdonough S."/>
            <person name="Mcghee T."/>
            <person name="Meldrim J."/>
            <person name="Meneus L."/>
            <person name="Mesirov J."/>
            <person name="Mihalev A."/>
            <person name="Mihova T."/>
            <person name="Mikkelsen T."/>
            <person name="Mlenga V."/>
            <person name="Moru K."/>
            <person name="Mozes J."/>
            <person name="Mulrain L."/>
            <person name="Munson G."/>
            <person name="Naylor J."/>
            <person name="Newes C."/>
            <person name="Nguyen C."/>
            <person name="Nguyen N."/>
            <person name="Nguyen T."/>
            <person name="Nicol R."/>
            <person name="Nielsen C."/>
            <person name="Nizzari M."/>
            <person name="Norbu C."/>
            <person name="Norbu N."/>
            <person name="O'donnell P."/>
            <person name="Okoawo O."/>
            <person name="O'leary S."/>
            <person name="Omotosho B."/>
            <person name="O'neill K."/>
            <person name="Osman S."/>
            <person name="Parker S."/>
            <person name="Perrin D."/>
            <person name="Phunkhang P."/>
            <person name="Piqani B."/>
            <person name="Purcell S."/>
            <person name="Rachupka T."/>
            <person name="Ramasamy U."/>
            <person name="Rameau R."/>
            <person name="Ray V."/>
            <person name="Raymond C."/>
            <person name="Retta R."/>
            <person name="Richardson S."/>
            <person name="Rise C."/>
            <person name="Rodriguez J."/>
            <person name="Rogers J."/>
            <person name="Rogov P."/>
            <person name="Rutman M."/>
            <person name="Schupbach R."/>
            <person name="Seaman C."/>
            <person name="Settipalli S."/>
            <person name="Sharpe T."/>
            <person name="Sheridan J."/>
            <person name="Sherpa N."/>
            <person name="Shi J."/>
            <person name="Smirnov S."/>
            <person name="Smith C."/>
            <person name="Sougnez C."/>
            <person name="Spencer B."/>
            <person name="Stalker J."/>
            <person name="Stange-thomann N."/>
            <person name="Stavropoulos S."/>
            <person name="Stetson K."/>
            <person name="Stone C."/>
            <person name="Stone S."/>
            <person name="Stubbs M."/>
            <person name="Talamas J."/>
            <person name="Tchuinga P."/>
            <person name="Tenzing P."/>
            <person name="Tesfaye S."/>
            <person name="Theodore J."/>
            <person name="Thoulutsang Y."/>
            <person name="Topham K."/>
            <person name="Towey S."/>
            <person name="Tsamla T."/>
            <person name="Tsomo N."/>
            <person name="Vallee D."/>
            <person name="Vassiliev H."/>
            <person name="Venkataraman V."/>
            <person name="Vinson J."/>
            <person name="Vo A."/>
            <person name="Wade C."/>
            <person name="Wang S."/>
            <person name="Wangchuk T."/>
            <person name="Wangdi T."/>
            <person name="Whittaker C."/>
            <person name="Wilkinson J."/>
            <person name="Wu Y."/>
            <person name="Wyman D."/>
            <person name="Yadav S."/>
            <person name="Yang S."/>
            <person name="Yang X."/>
            <person name="Yeager S."/>
            <person name="Yee E."/>
            <person name="Young G."/>
            <person name="Zainoun J."/>
            <person name="Zembeck L."/>
            <person name="Zimmer A."/>
            <person name="Zody M."/>
            <person name="Lander E."/>
        </authorList>
    </citation>
    <scope>NUCLEOTIDE SEQUENCE [LARGE SCALE GENOMIC DNA]</scope>
</reference>
<dbReference type="Gene3D" id="1.10.10.60">
    <property type="entry name" value="Homeodomain-like"/>
    <property type="match status" value="1"/>
</dbReference>
<feature type="domain" description="Homeobox" evidence="8">
    <location>
        <begin position="105"/>
        <end position="165"/>
    </location>
</feature>
<evidence type="ECO:0000313" key="10">
    <source>
        <dbReference type="Proteomes" id="UP000007875"/>
    </source>
</evidence>
<evidence type="ECO:0000256" key="2">
    <source>
        <dbReference type="ARBA" id="ARBA00023125"/>
    </source>
</evidence>
<keyword evidence="10" id="KW-1185">Reference proteome</keyword>
<feature type="DNA-binding region" description="Homeobox" evidence="5">
    <location>
        <begin position="107"/>
        <end position="166"/>
    </location>
</feature>
<dbReference type="CDD" id="cd00086">
    <property type="entry name" value="homeodomain"/>
    <property type="match status" value="1"/>
</dbReference>
<dbReference type="Proteomes" id="UP000007875">
    <property type="component" value="Unassembled WGS sequence"/>
</dbReference>
<name>H2YI02_CIOSA</name>
<keyword evidence="3 5" id="KW-0371">Homeobox</keyword>
<reference evidence="9" key="3">
    <citation type="submission" date="2025-09" db="UniProtKB">
        <authorList>
            <consortium name="Ensembl"/>
        </authorList>
    </citation>
    <scope>IDENTIFICATION</scope>
</reference>
<evidence type="ECO:0000256" key="4">
    <source>
        <dbReference type="ARBA" id="ARBA00023242"/>
    </source>
</evidence>
<evidence type="ECO:0000256" key="7">
    <source>
        <dbReference type="SAM" id="MobiDB-lite"/>
    </source>
</evidence>
<dbReference type="GeneTree" id="ENSGT00940000157683"/>
<dbReference type="GO" id="GO:0005634">
    <property type="term" value="C:nucleus"/>
    <property type="evidence" value="ECO:0007669"/>
    <property type="project" value="UniProtKB-SubCell"/>
</dbReference>
<dbReference type="InterPro" id="IPR000047">
    <property type="entry name" value="HTH_motif"/>
</dbReference>
<feature type="region of interest" description="Disordered" evidence="7">
    <location>
        <begin position="358"/>
        <end position="383"/>
    </location>
</feature>
<dbReference type="InterPro" id="IPR050460">
    <property type="entry name" value="Distal-less_Homeobox_TF"/>
</dbReference>
<dbReference type="InterPro" id="IPR009057">
    <property type="entry name" value="Homeodomain-like_sf"/>
</dbReference>
<reference evidence="9" key="2">
    <citation type="submission" date="2025-08" db="UniProtKB">
        <authorList>
            <consortium name="Ensembl"/>
        </authorList>
    </citation>
    <scope>IDENTIFICATION</scope>
</reference>
<feature type="compositionally biased region" description="Low complexity" evidence="7">
    <location>
        <begin position="176"/>
        <end position="195"/>
    </location>
</feature>
<dbReference type="PRINTS" id="PR00031">
    <property type="entry name" value="HTHREPRESSR"/>
</dbReference>
<feature type="region of interest" description="Disordered" evidence="7">
    <location>
        <begin position="170"/>
        <end position="276"/>
    </location>
</feature>
<feature type="region of interest" description="Disordered" evidence="7">
    <location>
        <begin position="18"/>
        <end position="42"/>
    </location>
</feature>
<comment type="subcellular location">
    <subcellularLocation>
        <location evidence="5 6">Nucleus</location>
    </subcellularLocation>
</comment>
<dbReference type="STRING" id="51511.ENSCSAVP00000004951"/>
<dbReference type="FunFam" id="1.10.10.60:FF:000707">
    <property type="entry name" value="Dlx"/>
    <property type="match status" value="1"/>
</dbReference>